<organism evidence="2 3">
    <name type="scientific">Paracoccus chinensis</name>
    <dbReference type="NCBI Taxonomy" id="525640"/>
    <lineage>
        <taxon>Bacteria</taxon>
        <taxon>Pseudomonadati</taxon>
        <taxon>Pseudomonadota</taxon>
        <taxon>Alphaproteobacteria</taxon>
        <taxon>Rhodobacterales</taxon>
        <taxon>Paracoccaceae</taxon>
        <taxon>Paracoccus</taxon>
    </lineage>
</organism>
<reference evidence="3" key="1">
    <citation type="submission" date="2016-10" db="EMBL/GenBank/DDBJ databases">
        <authorList>
            <person name="Varghese N."/>
            <person name="Submissions S."/>
        </authorList>
    </citation>
    <scope>NUCLEOTIDE SEQUENCE [LARGE SCALE GENOMIC DNA]</scope>
    <source>
        <strain evidence="3">CGMCC 1.7655</strain>
    </source>
</reference>
<dbReference type="OrthoDB" id="7585945at2"/>
<dbReference type="AlphaFoldDB" id="A0A1G9JIN9"/>
<protein>
    <submittedName>
        <fullName evidence="2">Uncharacterized protein</fullName>
    </submittedName>
</protein>
<gene>
    <name evidence="2" type="ORF">SAMN04487971_109144</name>
</gene>
<proteinExistence type="predicted"/>
<feature type="compositionally biased region" description="Low complexity" evidence="1">
    <location>
        <begin position="131"/>
        <end position="145"/>
    </location>
</feature>
<evidence type="ECO:0000313" key="2">
    <source>
        <dbReference type="EMBL" id="SDL37162.1"/>
    </source>
</evidence>
<dbReference type="EMBL" id="FNGE01000009">
    <property type="protein sequence ID" value="SDL37162.1"/>
    <property type="molecule type" value="Genomic_DNA"/>
</dbReference>
<name>A0A1G9JIN9_9RHOB</name>
<evidence type="ECO:0000256" key="1">
    <source>
        <dbReference type="SAM" id="MobiDB-lite"/>
    </source>
</evidence>
<evidence type="ECO:0000313" key="3">
    <source>
        <dbReference type="Proteomes" id="UP000199555"/>
    </source>
</evidence>
<dbReference type="STRING" id="525640.SAMN04487971_109144"/>
<feature type="region of interest" description="Disordered" evidence="1">
    <location>
        <begin position="124"/>
        <end position="145"/>
    </location>
</feature>
<keyword evidence="3" id="KW-1185">Reference proteome</keyword>
<dbReference type="RefSeq" id="WP_090756048.1">
    <property type="nucleotide sequence ID" value="NZ_FNGE01000009.1"/>
</dbReference>
<accession>A0A1G9JIN9</accession>
<sequence length="145" mass="15219">MIRLNPHREPAWFDLLPGVRVKVAPVTSALMLAARKDAAVREAVLTSNDGEIEVAIGKALAQVAILEWEGVVDADDKPAPVTPENVGLLLDVWEVWIAWSAKVLSTFVVMSAEKNVSVPLPSGSWAGAGNTAEPAKASATTAPAA</sequence>
<dbReference type="Proteomes" id="UP000199555">
    <property type="component" value="Unassembled WGS sequence"/>
</dbReference>